<keyword evidence="2" id="KW-0229">DNA integration</keyword>
<sequence length="660" mass="72927">MGTKLPFCILRGTTFYWRRRLPSPFIMSVEFSLGTKDLRVARGLSSMLTIETDRAFAVLREGKMTPEQVDTFARQKFAEHSARLSAVHLLARDRQTPWQDEIVATRAAAIAMSLLAHHGRSAQLSDFPGIADGEFGTEVMQRAQAMLETYGLDYWSDVRAKRLQSDLAEKLSLTNPSPLDVAEARTATLEAYAAAGAATAAKFSASPKSLDDLISLASRFSEPVKTPPASEVLVDRGVEVAATSAADVLVGVPTVATADSEKASGAPSLNRPVQSDDDILAFARSAASFDVENKTIRASTASQKLQVFTLFVEVTGKSTFQRLHQADVKKFVDVMAMLPKVRGRSVAQRAMSVDELLIESRSLPKTQVGLGASTVNRNLSYLTKLMRQARMAGLEGLPQLEISGFRMKKKGKVSEKRPAYSTSDVETLFNYTIWTGCRSAARRHIPGNHIVWDGLYWCPLISAYSGARLEEIAALSLAEVILDHPVPHFVFHENESRGLKTVASERKVPIHPVLIELGFIRYVSSQKKLKKKDLFPDLRPNAGTNTSWGDRTHYGFNIAVANALGAARVQNDKNKTFHSFRHYICTELGRFKDLKDKTIQDIVGHENVGTTDRIYKDPTELEVMLEAISRLPDLTKAAVKASRERKIIPARRKAIKTKVD</sequence>
<dbReference type="Pfam" id="PF00589">
    <property type="entry name" value="Phage_integrase"/>
    <property type="match status" value="1"/>
</dbReference>
<dbReference type="GO" id="GO:0006310">
    <property type="term" value="P:DNA recombination"/>
    <property type="evidence" value="ECO:0007669"/>
    <property type="project" value="UniProtKB-KW"/>
</dbReference>
<dbReference type="InterPro" id="IPR050090">
    <property type="entry name" value="Tyrosine_recombinase_XerCD"/>
</dbReference>
<dbReference type="PANTHER" id="PTHR30349">
    <property type="entry name" value="PHAGE INTEGRASE-RELATED"/>
    <property type="match status" value="1"/>
</dbReference>
<evidence type="ECO:0000256" key="4">
    <source>
        <dbReference type="ARBA" id="ARBA00023172"/>
    </source>
</evidence>
<dbReference type="EMBL" id="JAALFG010000004">
    <property type="protein sequence ID" value="NGP18886.1"/>
    <property type="molecule type" value="Genomic_DNA"/>
</dbReference>
<keyword evidence="3" id="KW-0238">DNA-binding</keyword>
<keyword evidence="7" id="KW-1185">Reference proteome</keyword>
<proteinExistence type="inferred from homology"/>
<dbReference type="InterPro" id="IPR002104">
    <property type="entry name" value="Integrase_catalytic"/>
</dbReference>
<evidence type="ECO:0000313" key="7">
    <source>
        <dbReference type="Proteomes" id="UP000474802"/>
    </source>
</evidence>
<evidence type="ECO:0000259" key="5">
    <source>
        <dbReference type="PROSITE" id="PS51898"/>
    </source>
</evidence>
<accession>A0A6M1SQQ0</accession>
<dbReference type="InterPro" id="IPR013762">
    <property type="entry name" value="Integrase-like_cat_sf"/>
</dbReference>
<dbReference type="SUPFAM" id="SSF56349">
    <property type="entry name" value="DNA breaking-rejoining enzymes"/>
    <property type="match status" value="1"/>
</dbReference>
<evidence type="ECO:0000313" key="6">
    <source>
        <dbReference type="EMBL" id="NGP18886.1"/>
    </source>
</evidence>
<dbReference type="AlphaFoldDB" id="A0A6M1SQQ0"/>
<dbReference type="Proteomes" id="UP000474802">
    <property type="component" value="Unassembled WGS sequence"/>
</dbReference>
<comment type="caution">
    <text evidence="6">The sequence shown here is derived from an EMBL/GenBank/DDBJ whole genome shotgun (WGS) entry which is preliminary data.</text>
</comment>
<dbReference type="InterPro" id="IPR046668">
    <property type="entry name" value="DUF6538"/>
</dbReference>
<feature type="domain" description="Tyr recombinase" evidence="5">
    <location>
        <begin position="415"/>
        <end position="630"/>
    </location>
</feature>
<name>A0A6M1SQQ0_9HYPH</name>
<dbReference type="RefSeq" id="WP_164535149.1">
    <property type="nucleotide sequence ID" value="NZ_JAALFG010000004.1"/>
</dbReference>
<dbReference type="PANTHER" id="PTHR30349:SF41">
    <property type="entry name" value="INTEGRASE_RECOMBINASE PROTEIN MJ0367-RELATED"/>
    <property type="match status" value="1"/>
</dbReference>
<dbReference type="PROSITE" id="PS51898">
    <property type="entry name" value="TYR_RECOMBINASE"/>
    <property type="match status" value="1"/>
</dbReference>
<dbReference type="Pfam" id="PF20172">
    <property type="entry name" value="DUF6538"/>
    <property type="match status" value="1"/>
</dbReference>
<dbReference type="Gene3D" id="1.10.443.10">
    <property type="entry name" value="Intergrase catalytic core"/>
    <property type="match status" value="1"/>
</dbReference>
<gene>
    <name evidence="6" type="ORF">G5575_15610</name>
</gene>
<reference evidence="6 7" key="2">
    <citation type="submission" date="2020-03" db="EMBL/GenBank/DDBJ databases">
        <title>Devosia chinhatensis sp. nov., isolated from a hexachlorocyclohexane (HCH) dump site in India.</title>
        <authorList>
            <person name="Kumar M."/>
            <person name="Lal R."/>
        </authorList>
    </citation>
    <scope>NUCLEOTIDE SEQUENCE [LARGE SCALE GENOMIC DNA]</scope>
    <source>
        <strain evidence="6 7">H239</strain>
    </source>
</reference>
<dbReference type="CDD" id="cd01184">
    <property type="entry name" value="INT_C_like_1"/>
    <property type="match status" value="1"/>
</dbReference>
<keyword evidence="4" id="KW-0233">DNA recombination</keyword>
<dbReference type="InterPro" id="IPR011010">
    <property type="entry name" value="DNA_brk_join_enz"/>
</dbReference>
<reference evidence="6 7" key="1">
    <citation type="submission" date="2020-02" db="EMBL/GenBank/DDBJ databases">
        <authorList>
            <person name="Khan S.A."/>
            <person name="Jeon C.O."/>
            <person name="Chun B.H."/>
        </authorList>
    </citation>
    <scope>NUCLEOTIDE SEQUENCE [LARGE SCALE GENOMIC DNA]</scope>
    <source>
        <strain evidence="6 7">H239</strain>
    </source>
</reference>
<dbReference type="GO" id="GO:0015074">
    <property type="term" value="P:DNA integration"/>
    <property type="evidence" value="ECO:0007669"/>
    <property type="project" value="UniProtKB-KW"/>
</dbReference>
<dbReference type="GO" id="GO:0003677">
    <property type="term" value="F:DNA binding"/>
    <property type="evidence" value="ECO:0007669"/>
    <property type="project" value="UniProtKB-KW"/>
</dbReference>
<organism evidence="6 7">
    <name type="scientific">Devosia aurantiaca</name>
    <dbReference type="NCBI Taxonomy" id="2714858"/>
    <lineage>
        <taxon>Bacteria</taxon>
        <taxon>Pseudomonadati</taxon>
        <taxon>Pseudomonadota</taxon>
        <taxon>Alphaproteobacteria</taxon>
        <taxon>Hyphomicrobiales</taxon>
        <taxon>Devosiaceae</taxon>
        <taxon>Devosia</taxon>
    </lineage>
</organism>
<evidence type="ECO:0000256" key="3">
    <source>
        <dbReference type="ARBA" id="ARBA00023125"/>
    </source>
</evidence>
<evidence type="ECO:0000256" key="2">
    <source>
        <dbReference type="ARBA" id="ARBA00022908"/>
    </source>
</evidence>
<evidence type="ECO:0000256" key="1">
    <source>
        <dbReference type="ARBA" id="ARBA00008857"/>
    </source>
</evidence>
<comment type="similarity">
    <text evidence="1">Belongs to the 'phage' integrase family.</text>
</comment>
<protein>
    <submittedName>
        <fullName evidence="6">Site-specific integrase</fullName>
    </submittedName>
</protein>